<dbReference type="InterPro" id="IPR015424">
    <property type="entry name" value="PyrdxlP-dep_Trfase"/>
</dbReference>
<reference evidence="1 2" key="1">
    <citation type="journal article" date="2006" name="J. Bacteriol.">
        <title>Complete genome sequence of the dehalorespiring bacterium Desulfitobacterium hafniense Y51 and comparison with Dehalococcoides ethenogenes 195.</title>
        <authorList>
            <person name="Nonaka H."/>
            <person name="Keresztes G."/>
            <person name="Shinoda Y."/>
            <person name="Ikenaga Y."/>
            <person name="Abe M."/>
            <person name="Naito K."/>
            <person name="Inatomi K."/>
            <person name="Furukawa K."/>
            <person name="Inui M."/>
            <person name="Yukawa H."/>
        </authorList>
    </citation>
    <scope>NUCLEOTIDE SEQUENCE [LARGE SCALE GENOMIC DNA]</scope>
    <source>
        <strain evidence="1 2">Y51</strain>
    </source>
</reference>
<dbReference type="InterPro" id="IPR015421">
    <property type="entry name" value="PyrdxlP-dep_Trfase_major"/>
</dbReference>
<dbReference type="Proteomes" id="UP000001946">
    <property type="component" value="Chromosome"/>
</dbReference>
<dbReference type="EMBL" id="AP008230">
    <property type="protein sequence ID" value="BAE83370.1"/>
    <property type="molecule type" value="Genomic_DNA"/>
</dbReference>
<evidence type="ECO:0000313" key="2">
    <source>
        <dbReference type="Proteomes" id="UP000001946"/>
    </source>
</evidence>
<dbReference type="SUPFAM" id="SSF53383">
    <property type="entry name" value="PLP-dependent transferases"/>
    <property type="match status" value="1"/>
</dbReference>
<dbReference type="eggNOG" id="COG4100">
    <property type="taxonomic scope" value="Bacteria"/>
</dbReference>
<dbReference type="PANTHER" id="PTHR46658:SF1">
    <property type="entry name" value="CYS OR MET METABOLISM PYRIDOXAL-PHOSPHATE-DEPENDENT ENZYME"/>
    <property type="match status" value="1"/>
</dbReference>
<name>Q24X72_DESHY</name>
<dbReference type="HOGENOM" id="CLU_037803_3_0_9"/>
<protein>
    <recommendedName>
        <fullName evidence="3">Aluminum resistance protein</fullName>
    </recommendedName>
</protein>
<dbReference type="STRING" id="138119.DSY1581"/>
<dbReference type="Pfam" id="PF06838">
    <property type="entry name" value="Met_gamma_lyase"/>
    <property type="match status" value="1"/>
</dbReference>
<accession>Q24X72</accession>
<dbReference type="AlphaFoldDB" id="Q24X72"/>
<dbReference type="InterPro" id="IPR009651">
    <property type="entry name" value="Met_g_lyase_put"/>
</dbReference>
<evidence type="ECO:0000313" key="1">
    <source>
        <dbReference type="EMBL" id="BAE83370.1"/>
    </source>
</evidence>
<dbReference type="DNASU" id="3955999"/>
<evidence type="ECO:0008006" key="3">
    <source>
        <dbReference type="Google" id="ProtNLM"/>
    </source>
</evidence>
<dbReference type="Gene3D" id="3.40.640.10">
    <property type="entry name" value="Type I PLP-dependent aspartate aminotransferase-like (Major domain)"/>
    <property type="match status" value="1"/>
</dbReference>
<dbReference type="PANTHER" id="PTHR46658">
    <property type="entry name" value="CYS OR MET METABOLISM PYRIDOXAL-PHOSPHATE-DEPENDENT ENZYME"/>
    <property type="match status" value="1"/>
</dbReference>
<dbReference type="KEGG" id="dsy:DSY1581"/>
<dbReference type="Gene3D" id="3.90.1150.60">
    <property type="entry name" value="Methioning gamme-lyase, C-terminal domain"/>
    <property type="match status" value="1"/>
</dbReference>
<keyword evidence="2" id="KW-1185">Reference proteome</keyword>
<proteinExistence type="predicted"/>
<sequence>MEWEVKEDGYSEEVSSLFLDHLPSKILEAKNRAEQLLTLQEKPILDIAEYNHAKVLAAFQEERVSTYHLQGTTGYGLGDSGRETLDRVMARILGTEAALVRGQFVSGTHAIATALFGVLRPGDHFISVTGDPYDTLEEVIGIRGTGQGSLKDFGVSYDSVPLSEEGTIQHSLVSQGIKPNTKMLILQRSRGYAWRNSLPMEQIAAFVAYVREHFPHLIIFVDNCYGELVEKCEPGDVGADLMAGSLIKNLGGSLAPTGGYIAGRQELVEKAACRLTAPGIGGEVGATLSWQLQFFQGLFFSPLTVSEAIRGAIFSAAFWQALGFEVNPLPDALRTDLIQAVKLNSREAMIAFCQGFQKGSPVDSHVLPIPSGMPGYEDEVIMAGGTFIQGATSEFSADGPMRDPFIAYQQGGVSMNYIKFGNLLAAQKLWEQGLLK</sequence>
<organism evidence="1 2">
    <name type="scientific">Desulfitobacterium hafniense (strain Y51)</name>
    <dbReference type="NCBI Taxonomy" id="138119"/>
    <lineage>
        <taxon>Bacteria</taxon>
        <taxon>Bacillati</taxon>
        <taxon>Bacillota</taxon>
        <taxon>Clostridia</taxon>
        <taxon>Eubacteriales</taxon>
        <taxon>Desulfitobacteriaceae</taxon>
        <taxon>Desulfitobacterium</taxon>
    </lineage>
</organism>
<gene>
    <name evidence="1" type="ordered locus">DSY1581</name>
</gene>